<evidence type="ECO:0000256" key="9">
    <source>
        <dbReference type="ARBA" id="ARBA00022679"/>
    </source>
</evidence>
<dbReference type="GO" id="GO:0032259">
    <property type="term" value="P:methylation"/>
    <property type="evidence" value="ECO:0007669"/>
    <property type="project" value="UniProtKB-KW"/>
</dbReference>
<keyword evidence="10 15" id="KW-0949">S-adenosyl-L-methionine</keyword>
<sequence length="249" mass="27306">MDIDVVTLFPELIREVERHGVTGRATQRGLARLRTWNPRDRAGNRQGRVDDRAYGGGPGMVMQVAPLRETLSDIRESRDDCGPVLALTPQGERFSDAWARRLAQAPHLVLVCGRYEGIDQRVLDTDIDAEISLGDFVVSGGELPAMLVLDAVIRLLPGALGDDESAADDSFARGLLDHPHYTRPPGEGGDEPVPPVLLSGDHAAIRRWRLKQALGRTWLHRPDLLDSLTLSDEQRALLAEFVAETGTGQ</sequence>
<reference evidence="19 20" key="1">
    <citation type="submission" date="2023-09" db="EMBL/GenBank/DDBJ databases">
        <authorList>
            <person name="Rey-Velasco X."/>
        </authorList>
    </citation>
    <scope>NUCLEOTIDE SEQUENCE [LARGE SCALE GENOMIC DNA]</scope>
    <source>
        <strain evidence="19 20">P385</strain>
    </source>
</reference>
<dbReference type="EMBL" id="JAVRHY010000003">
    <property type="protein sequence ID" value="MDT0617787.1"/>
    <property type="molecule type" value="Genomic_DNA"/>
</dbReference>
<comment type="similarity">
    <text evidence="3 15 16">Belongs to the RNA methyltransferase TrmD family.</text>
</comment>
<dbReference type="NCBIfam" id="NF000648">
    <property type="entry name" value="PRK00026.1"/>
    <property type="match status" value="1"/>
</dbReference>
<organism evidence="19 20">
    <name type="scientific">Spectribacter acetivorans</name>
    <dbReference type="NCBI Taxonomy" id="3075603"/>
    <lineage>
        <taxon>Bacteria</taxon>
        <taxon>Pseudomonadati</taxon>
        <taxon>Pseudomonadota</taxon>
        <taxon>Gammaproteobacteria</taxon>
        <taxon>Salinisphaerales</taxon>
        <taxon>Salinisphaeraceae</taxon>
        <taxon>Spectribacter</taxon>
    </lineage>
</organism>
<evidence type="ECO:0000256" key="10">
    <source>
        <dbReference type="ARBA" id="ARBA00022691"/>
    </source>
</evidence>
<dbReference type="EC" id="2.1.1.228" evidence="5 15"/>
<protein>
    <recommendedName>
        <fullName evidence="6 15">tRNA (guanine-N(1)-)-methyltransferase</fullName>
        <ecNumber evidence="5 15">2.1.1.228</ecNumber>
    </recommendedName>
    <alternativeName>
        <fullName evidence="12 15">M1G-methyltransferase</fullName>
    </alternativeName>
    <alternativeName>
        <fullName evidence="13 15">tRNA [GM37] methyltransferase</fullName>
    </alternativeName>
</protein>
<dbReference type="InterPro" id="IPR023148">
    <property type="entry name" value="tRNA_m1G_MeTrfase_C_sf"/>
</dbReference>
<dbReference type="Proteomes" id="UP001259982">
    <property type="component" value="Unassembled WGS sequence"/>
</dbReference>
<dbReference type="InterPro" id="IPR016009">
    <property type="entry name" value="tRNA_MeTrfase_TRMD/TRM10"/>
</dbReference>
<evidence type="ECO:0000256" key="15">
    <source>
        <dbReference type="HAMAP-Rule" id="MF_00605"/>
    </source>
</evidence>
<comment type="subcellular location">
    <subcellularLocation>
        <location evidence="2 15 16">Cytoplasm</location>
    </subcellularLocation>
</comment>
<evidence type="ECO:0000256" key="4">
    <source>
        <dbReference type="ARBA" id="ARBA00011738"/>
    </source>
</evidence>
<comment type="function">
    <text evidence="1 15 16">Specifically methylates guanosine-37 in various tRNAs.</text>
</comment>
<dbReference type="CDD" id="cd18080">
    <property type="entry name" value="TrmD-like"/>
    <property type="match status" value="1"/>
</dbReference>
<proteinExistence type="inferred from homology"/>
<comment type="subunit">
    <text evidence="4 15 16">Homodimer.</text>
</comment>
<evidence type="ECO:0000256" key="13">
    <source>
        <dbReference type="ARBA" id="ARBA00033392"/>
    </source>
</evidence>
<evidence type="ECO:0000256" key="11">
    <source>
        <dbReference type="ARBA" id="ARBA00022694"/>
    </source>
</evidence>
<evidence type="ECO:0000259" key="18">
    <source>
        <dbReference type="Pfam" id="PF01746"/>
    </source>
</evidence>
<dbReference type="InterPro" id="IPR002649">
    <property type="entry name" value="tRNA_m1G_MeTrfase_TrmD"/>
</dbReference>
<dbReference type="Gene3D" id="3.40.1280.10">
    <property type="match status" value="1"/>
</dbReference>
<dbReference type="SUPFAM" id="SSF75217">
    <property type="entry name" value="alpha/beta knot"/>
    <property type="match status" value="1"/>
</dbReference>
<feature type="binding site" evidence="15">
    <location>
        <position position="113"/>
    </location>
    <ligand>
        <name>S-adenosyl-L-methionine</name>
        <dbReference type="ChEBI" id="CHEBI:59789"/>
    </ligand>
</feature>
<dbReference type="InterPro" id="IPR029028">
    <property type="entry name" value="Alpha/beta_knot_MTases"/>
</dbReference>
<dbReference type="PIRSF" id="PIRSF000386">
    <property type="entry name" value="tRNA_mtase"/>
    <property type="match status" value="1"/>
</dbReference>
<dbReference type="InterPro" id="IPR029026">
    <property type="entry name" value="tRNA_m1G_MTases_N"/>
</dbReference>
<keyword evidence="8 15" id="KW-0489">Methyltransferase</keyword>
<feature type="domain" description="tRNA methyltransferase TRMD/TRM10-type" evidence="18">
    <location>
        <begin position="1"/>
        <end position="226"/>
    </location>
</feature>
<keyword evidence="7 15" id="KW-0963">Cytoplasm</keyword>
<evidence type="ECO:0000256" key="5">
    <source>
        <dbReference type="ARBA" id="ARBA00012807"/>
    </source>
</evidence>
<feature type="binding site" evidence="15">
    <location>
        <begin position="133"/>
        <end position="138"/>
    </location>
    <ligand>
        <name>S-adenosyl-L-methionine</name>
        <dbReference type="ChEBI" id="CHEBI:59789"/>
    </ligand>
</feature>
<evidence type="ECO:0000256" key="12">
    <source>
        <dbReference type="ARBA" id="ARBA00029736"/>
    </source>
</evidence>
<evidence type="ECO:0000256" key="17">
    <source>
        <dbReference type="SAM" id="MobiDB-lite"/>
    </source>
</evidence>
<evidence type="ECO:0000256" key="8">
    <source>
        <dbReference type="ARBA" id="ARBA00022603"/>
    </source>
</evidence>
<dbReference type="NCBIfam" id="TIGR00088">
    <property type="entry name" value="trmD"/>
    <property type="match status" value="1"/>
</dbReference>
<dbReference type="Gene3D" id="1.10.1270.20">
    <property type="entry name" value="tRNA(m1g37)methyltransferase, domain 2"/>
    <property type="match status" value="1"/>
</dbReference>
<evidence type="ECO:0000256" key="3">
    <source>
        <dbReference type="ARBA" id="ARBA00007630"/>
    </source>
</evidence>
<accession>A0ABU3B5R6</accession>
<dbReference type="PANTHER" id="PTHR46417">
    <property type="entry name" value="TRNA (GUANINE-N(1)-)-METHYLTRANSFERASE"/>
    <property type="match status" value="1"/>
</dbReference>
<evidence type="ECO:0000313" key="19">
    <source>
        <dbReference type="EMBL" id="MDT0617787.1"/>
    </source>
</evidence>
<evidence type="ECO:0000256" key="6">
    <source>
        <dbReference type="ARBA" id="ARBA00014679"/>
    </source>
</evidence>
<dbReference type="GO" id="GO:0052906">
    <property type="term" value="F:tRNA (guanine(37)-N1)-methyltransferase activity"/>
    <property type="evidence" value="ECO:0007669"/>
    <property type="project" value="UniProtKB-EC"/>
</dbReference>
<comment type="catalytic activity">
    <reaction evidence="14 15 16">
        <text>guanosine(37) in tRNA + S-adenosyl-L-methionine = N(1)-methylguanosine(37) in tRNA + S-adenosyl-L-homocysteine + H(+)</text>
        <dbReference type="Rhea" id="RHEA:36899"/>
        <dbReference type="Rhea" id="RHEA-COMP:10145"/>
        <dbReference type="Rhea" id="RHEA-COMP:10147"/>
        <dbReference type="ChEBI" id="CHEBI:15378"/>
        <dbReference type="ChEBI" id="CHEBI:57856"/>
        <dbReference type="ChEBI" id="CHEBI:59789"/>
        <dbReference type="ChEBI" id="CHEBI:73542"/>
        <dbReference type="ChEBI" id="CHEBI:74269"/>
        <dbReference type="EC" id="2.1.1.228"/>
    </reaction>
</comment>
<gene>
    <name evidence="15 19" type="primary">trmD</name>
    <name evidence="19" type="ORF">RM531_04825</name>
</gene>
<comment type="caution">
    <text evidence="19">The sequence shown here is derived from an EMBL/GenBank/DDBJ whole genome shotgun (WGS) entry which is preliminary data.</text>
</comment>
<keyword evidence="20" id="KW-1185">Reference proteome</keyword>
<name>A0ABU3B5R6_9GAMM</name>
<evidence type="ECO:0000256" key="2">
    <source>
        <dbReference type="ARBA" id="ARBA00004496"/>
    </source>
</evidence>
<dbReference type="RefSeq" id="WP_311657687.1">
    <property type="nucleotide sequence ID" value="NZ_JAVRHY010000003.1"/>
</dbReference>
<dbReference type="HAMAP" id="MF_00605">
    <property type="entry name" value="TrmD"/>
    <property type="match status" value="1"/>
</dbReference>
<dbReference type="PANTHER" id="PTHR46417:SF1">
    <property type="entry name" value="TRNA (GUANINE-N(1)-)-METHYLTRANSFERASE"/>
    <property type="match status" value="1"/>
</dbReference>
<evidence type="ECO:0000256" key="14">
    <source>
        <dbReference type="ARBA" id="ARBA00047783"/>
    </source>
</evidence>
<evidence type="ECO:0000256" key="7">
    <source>
        <dbReference type="ARBA" id="ARBA00022490"/>
    </source>
</evidence>
<evidence type="ECO:0000256" key="1">
    <source>
        <dbReference type="ARBA" id="ARBA00002634"/>
    </source>
</evidence>
<evidence type="ECO:0000313" key="20">
    <source>
        <dbReference type="Proteomes" id="UP001259982"/>
    </source>
</evidence>
<dbReference type="Pfam" id="PF01746">
    <property type="entry name" value="tRNA_m1G_MT"/>
    <property type="match status" value="1"/>
</dbReference>
<evidence type="ECO:0000256" key="16">
    <source>
        <dbReference type="RuleBase" id="RU003464"/>
    </source>
</evidence>
<keyword evidence="11 15" id="KW-0819">tRNA processing</keyword>
<feature type="region of interest" description="Disordered" evidence="17">
    <location>
        <begin position="176"/>
        <end position="196"/>
    </location>
</feature>
<keyword evidence="9 15" id="KW-0808">Transferase</keyword>